<evidence type="ECO:0000313" key="2">
    <source>
        <dbReference type="EMBL" id="OQX16473.1"/>
    </source>
</evidence>
<feature type="signal peptide" evidence="1">
    <location>
        <begin position="1"/>
        <end position="20"/>
    </location>
</feature>
<feature type="chain" id="PRO_5012169080" description="Spore coat protein U domain-containing protein" evidence="1">
    <location>
        <begin position="21"/>
        <end position="191"/>
    </location>
</feature>
<reference evidence="2 3" key="1">
    <citation type="submission" date="2017-01" db="EMBL/GenBank/DDBJ databases">
        <title>Novel large sulfur bacteria in the metagenomes of groundwater-fed chemosynthetic microbial mats in the Lake Huron basin.</title>
        <authorList>
            <person name="Sharrar A.M."/>
            <person name="Flood B.E."/>
            <person name="Bailey J.V."/>
            <person name="Jones D.S."/>
            <person name="Biddanda B."/>
            <person name="Ruberg S.A."/>
            <person name="Marcus D.N."/>
            <person name="Dick G.J."/>
        </authorList>
    </citation>
    <scope>NUCLEOTIDE SEQUENCE [LARGE SCALE GENOMIC DNA]</scope>
    <source>
        <strain evidence="2">A8</strain>
    </source>
</reference>
<evidence type="ECO:0000256" key="1">
    <source>
        <dbReference type="SAM" id="SignalP"/>
    </source>
</evidence>
<evidence type="ECO:0000313" key="3">
    <source>
        <dbReference type="Proteomes" id="UP000192491"/>
    </source>
</evidence>
<sequence>MWQQFIAIALAITLSNLAIADTNSFQIKLTVGNGTQSPTFEAIPISGDLSSGSTIQLIHANGKLEEYNLGSILFSASNLPTRVQCSTVFTSTGAEGNRVFSLRRIGGTGNLHRTIPYDLKGKTGENNGVPIITTFVSGVGVPRFYSVPDTNGMYRASLSVEDLTIHPRATQNGLIPGSEYQDTITYAISCD</sequence>
<comment type="caution">
    <text evidence="2">The sequence shown here is derived from an EMBL/GenBank/DDBJ whole genome shotgun (WGS) entry which is preliminary data.</text>
</comment>
<dbReference type="AlphaFoldDB" id="A0A1Y1QYL3"/>
<name>A0A1Y1QYL3_9GAMM</name>
<keyword evidence="1" id="KW-0732">Signal</keyword>
<protein>
    <recommendedName>
        <fullName evidence="4">Spore coat protein U domain-containing protein</fullName>
    </recommendedName>
</protein>
<evidence type="ECO:0008006" key="4">
    <source>
        <dbReference type="Google" id="ProtNLM"/>
    </source>
</evidence>
<gene>
    <name evidence="2" type="ORF">BWK73_03485</name>
</gene>
<organism evidence="2 3">
    <name type="scientific">Thiothrix lacustris</name>
    <dbReference type="NCBI Taxonomy" id="525917"/>
    <lineage>
        <taxon>Bacteria</taxon>
        <taxon>Pseudomonadati</taxon>
        <taxon>Pseudomonadota</taxon>
        <taxon>Gammaproteobacteria</taxon>
        <taxon>Thiotrichales</taxon>
        <taxon>Thiotrichaceae</taxon>
        <taxon>Thiothrix</taxon>
    </lineage>
</organism>
<dbReference type="Proteomes" id="UP000192491">
    <property type="component" value="Unassembled WGS sequence"/>
</dbReference>
<proteinExistence type="predicted"/>
<dbReference type="EMBL" id="MTEJ01000004">
    <property type="protein sequence ID" value="OQX16473.1"/>
    <property type="molecule type" value="Genomic_DNA"/>
</dbReference>
<accession>A0A1Y1QYL3</accession>